<dbReference type="Gene3D" id="2.160.20.10">
    <property type="entry name" value="Single-stranded right-handed beta-helix, Pectin lyase-like"/>
    <property type="match status" value="1"/>
</dbReference>
<name>A0A147F7Y8_MICTE</name>
<evidence type="ECO:0000313" key="4">
    <source>
        <dbReference type="EMBL" id="KTS12490.1"/>
    </source>
</evidence>
<proteinExistence type="predicted"/>
<reference evidence="4 5" key="1">
    <citation type="journal article" date="2016" name="Front. Microbiol.">
        <title>Genomic Resource of Rice Seed Associated Bacteria.</title>
        <authorList>
            <person name="Midha S."/>
            <person name="Bansal K."/>
            <person name="Sharma S."/>
            <person name="Kumar N."/>
            <person name="Patil P.P."/>
            <person name="Chaudhry V."/>
            <person name="Patil P.B."/>
        </authorList>
    </citation>
    <scope>NUCLEOTIDE SEQUENCE [LARGE SCALE GENOMIC DNA]</scope>
    <source>
        <strain evidence="4 5">RSA3</strain>
    </source>
</reference>
<comment type="caution">
    <text evidence="4">The sequence shown here is derived from an EMBL/GenBank/DDBJ whole genome shotgun (WGS) entry which is preliminary data.</text>
</comment>
<keyword evidence="2" id="KW-0732">Signal</keyword>
<sequence length="820" mass="82830">MTSSIPLRPRTVALAILGALTLAVAPVIAAPASAASTAYYVDCSASTNGTGTSASPFNALSAVNALALGPGDSVLFKSGTTCTGQLSPAGSGSSASPIQMSAYGTGAKPIIDAAGAVGPVIHLVNQQQWEISNLELRNAATTPAYRSGILAENSSGGVLTHLKVTGMTIRNISGYSGGWYATNAGVGVQTNHTTTVSTWDDITISNNTFDHVDRIPVAVTPDRDGQGTGLSTNVRIQSNTMRYSGGDDILVVKGQGALIDGNDTAYGGSKSLNACPPSGQYCNGASASIWMSGSNDTVVQNNSAVCFVNEADGQGYDVDWGNHNTTFQYNYSRNNRGGFILVMPPINVPDEPTSSTPSDGTIIRYNVSEDDTNTGPCPLQPASQGPKDVIHFAGGIPNRTNSATAQPDIYNNTIFIPSGRSTYVTGSRSGVSASGSYKFRNNLVVNFGTGGYVQTTGSVYANNLLYGNPHSTAPTTGTITLDPQLVGPLPTASQTSTGASSFRIRPSSPALARGVAIANNGGRDFAGATIGTVPSIGAYEQPVDNLVTNPGFDTGSLTGWTTSGSGTAATANTSDFVNGTASVKTGTANSGVQQTISGLASSTTYLLTASTKVATAGEQVALGAKDFGGTETFARSTATAWAPTTVVFTTGASSTSATIYCYKNSGSGTGSCDAFSLQPLTSPANPIANPGFEQGSLGSWSTSGSGTAATVTTSAAATGSYGLQTGAANSGAQQTITGLAPGTSYVLTGSLRAAAGEEIALGVKGSGAAETFQRVGGALYGPATVTFTTGTNVTSATVYCYKNSGSSAGACDDIRLTRLG</sequence>
<evidence type="ECO:0000259" key="3">
    <source>
        <dbReference type="Pfam" id="PF02018"/>
    </source>
</evidence>
<dbReference type="InterPro" id="IPR012334">
    <property type="entry name" value="Pectin_lyas_fold"/>
</dbReference>
<accession>A0A147F7Y8</accession>
<dbReference type="PATRIC" id="fig|2033.7.peg.2301"/>
<dbReference type="InterPro" id="IPR006626">
    <property type="entry name" value="PbH1"/>
</dbReference>
<dbReference type="SMART" id="SM00710">
    <property type="entry name" value="PbH1"/>
    <property type="match status" value="4"/>
</dbReference>
<dbReference type="InterPro" id="IPR011050">
    <property type="entry name" value="Pectin_lyase_fold/virulence"/>
</dbReference>
<feature type="domain" description="CBM-cenC" evidence="3">
    <location>
        <begin position="686"/>
        <end position="770"/>
    </location>
</feature>
<dbReference type="AlphaFoldDB" id="A0A147F7Y8"/>
<gene>
    <name evidence="4" type="ORF">RSA3_08185</name>
</gene>
<dbReference type="SUPFAM" id="SSF51126">
    <property type="entry name" value="Pectin lyase-like"/>
    <property type="match status" value="1"/>
</dbReference>
<feature type="chain" id="PRO_5039123515" evidence="2">
    <location>
        <begin position="30"/>
        <end position="820"/>
    </location>
</feature>
<feature type="signal peptide" evidence="2">
    <location>
        <begin position="1"/>
        <end position="29"/>
    </location>
</feature>
<dbReference type="GO" id="GO:0016798">
    <property type="term" value="F:hydrolase activity, acting on glycosyl bonds"/>
    <property type="evidence" value="ECO:0007669"/>
    <property type="project" value="InterPro"/>
</dbReference>
<dbReference type="Proteomes" id="UP000072189">
    <property type="component" value="Unassembled WGS sequence"/>
</dbReference>
<dbReference type="RefSeq" id="WP_058613980.1">
    <property type="nucleotide sequence ID" value="NZ_LDRV01000047.1"/>
</dbReference>
<protein>
    <submittedName>
        <fullName evidence="4">Carbohydrate-binding protein</fullName>
    </submittedName>
</protein>
<dbReference type="EMBL" id="LDRV01000047">
    <property type="protein sequence ID" value="KTS12490.1"/>
    <property type="molecule type" value="Genomic_DNA"/>
</dbReference>
<organism evidence="4 5">
    <name type="scientific">Microbacterium testaceum</name>
    <name type="common">Aureobacterium testaceum</name>
    <name type="synonym">Brevibacterium testaceum</name>
    <dbReference type="NCBI Taxonomy" id="2033"/>
    <lineage>
        <taxon>Bacteria</taxon>
        <taxon>Bacillati</taxon>
        <taxon>Actinomycetota</taxon>
        <taxon>Actinomycetes</taxon>
        <taxon>Micrococcales</taxon>
        <taxon>Microbacteriaceae</taxon>
        <taxon>Microbacterium</taxon>
    </lineage>
</organism>
<dbReference type="Gene3D" id="2.60.120.260">
    <property type="entry name" value="Galactose-binding domain-like"/>
    <property type="match status" value="2"/>
</dbReference>
<evidence type="ECO:0000256" key="2">
    <source>
        <dbReference type="SAM" id="SignalP"/>
    </source>
</evidence>
<dbReference type="Pfam" id="PF02018">
    <property type="entry name" value="CBM_4_9"/>
    <property type="match status" value="1"/>
</dbReference>
<keyword evidence="1" id="KW-0378">Hydrolase</keyword>
<evidence type="ECO:0000256" key="1">
    <source>
        <dbReference type="ARBA" id="ARBA00022801"/>
    </source>
</evidence>
<evidence type="ECO:0000313" key="5">
    <source>
        <dbReference type="Proteomes" id="UP000072189"/>
    </source>
</evidence>
<dbReference type="InterPro" id="IPR003305">
    <property type="entry name" value="CenC_carb-bd"/>
</dbReference>